<evidence type="ECO:0000256" key="5">
    <source>
        <dbReference type="ARBA" id="ARBA00022884"/>
    </source>
</evidence>
<dbReference type="CDD" id="cd19892">
    <property type="entry name" value="DSRM_PRKRA_rpt3"/>
    <property type="match status" value="1"/>
</dbReference>
<dbReference type="PANTHER" id="PTHR46205:SF2">
    <property type="entry name" value="INTERFERON-INDUCIBLE DOUBLE-STRANDED RNA-DEPENDENT PROTEIN KINASE ACTIVATOR A"/>
    <property type="match status" value="1"/>
</dbReference>
<dbReference type="SUPFAM" id="SSF54768">
    <property type="entry name" value="dsRNA-binding domain-like"/>
    <property type="match status" value="3"/>
</dbReference>
<keyword evidence="4" id="KW-0677">Repeat</keyword>
<evidence type="ECO:0000256" key="3">
    <source>
        <dbReference type="ARBA" id="ARBA00022490"/>
    </source>
</evidence>
<keyword evidence="3" id="KW-0963">Cytoplasm</keyword>
<dbReference type="Pfam" id="PF16482">
    <property type="entry name" value="Staufen_C"/>
    <property type="match status" value="1"/>
</dbReference>
<sequence length="320" mass="35277">MFFCCHTERLNFYLGIQFLFFFNILVYLFFTSLNPVEPLWNNPGKTPIQILHEYGIKSGNHPMFMMEKAEGQAHQPSFVFSVTVGDVTCVGQGPSKKAAKHQAAEAALNILYTDAGAGHVAATGLSNAAETNNHLPNSVGLLQELALQRGWRLPEYTVLRETGPPHIREFTVTCRLESLSEKAAGNSKKAAKKAAAEKMMAKLQSLSGCSEVTWNPKPSVQFDTIRSSTAEKINLLRRNPLSIPNMDYIQLMLELSLEQGFEVTYFDIDELTVNGQYQCLAELSTSPVTVCHGTGISCSNAHNDAAHSALQYIKIMVSSK</sequence>
<evidence type="ECO:0000259" key="9">
    <source>
        <dbReference type="PROSITE" id="PS50137"/>
    </source>
</evidence>
<dbReference type="GO" id="GO:0048471">
    <property type="term" value="C:perinuclear region of cytoplasm"/>
    <property type="evidence" value="ECO:0007669"/>
    <property type="project" value="UniProtKB-SubCell"/>
</dbReference>
<dbReference type="InterPro" id="IPR032478">
    <property type="entry name" value="Staufen_C"/>
</dbReference>
<keyword evidence="8" id="KW-1133">Transmembrane helix</keyword>
<evidence type="ECO:0000313" key="11">
    <source>
        <dbReference type="Proteomes" id="UP000265180"/>
    </source>
</evidence>
<dbReference type="SMART" id="SM00358">
    <property type="entry name" value="DSRM"/>
    <property type="match status" value="3"/>
</dbReference>
<feature type="domain" description="DRBM" evidence="9">
    <location>
        <begin position="247"/>
        <end position="315"/>
    </location>
</feature>
<evidence type="ECO:0000256" key="7">
    <source>
        <dbReference type="PROSITE-ProRule" id="PRU00266"/>
    </source>
</evidence>
<dbReference type="PROSITE" id="PS50137">
    <property type="entry name" value="DS_RBD"/>
    <property type="match status" value="3"/>
</dbReference>
<keyword evidence="5 7" id="KW-0694">RNA-binding</keyword>
<dbReference type="Gene3D" id="3.30.160.20">
    <property type="match status" value="3"/>
</dbReference>
<dbReference type="PANTHER" id="PTHR46205">
    <property type="entry name" value="LOQUACIOUS, ISOFORM B"/>
    <property type="match status" value="1"/>
</dbReference>
<comment type="similarity">
    <text evidence="2">Belongs to the PRKRA family.</text>
</comment>
<feature type="domain" description="DRBM" evidence="9">
    <location>
        <begin position="46"/>
        <end position="113"/>
    </location>
</feature>
<dbReference type="FunFam" id="3.30.160.20:FF:000005">
    <property type="entry name" value="Putative double-stranded RNA-specific adenosine deaminase"/>
    <property type="match status" value="1"/>
</dbReference>
<evidence type="ECO:0000256" key="8">
    <source>
        <dbReference type="SAM" id="Phobius"/>
    </source>
</evidence>
<feature type="domain" description="DRBM" evidence="9">
    <location>
        <begin position="137"/>
        <end position="205"/>
    </location>
</feature>
<keyword evidence="8" id="KW-0812">Transmembrane</keyword>
<reference evidence="10" key="4">
    <citation type="submission" date="2025-09" db="UniProtKB">
        <authorList>
            <consortium name="Ensembl"/>
        </authorList>
    </citation>
    <scope>IDENTIFICATION</scope>
    <source>
        <strain evidence="10">HNI</strain>
    </source>
</reference>
<name>A0A3P9LF47_ORYLA</name>
<dbReference type="GO" id="GO:0003723">
    <property type="term" value="F:RNA binding"/>
    <property type="evidence" value="ECO:0007669"/>
    <property type="project" value="UniProtKB-UniRule"/>
</dbReference>
<evidence type="ECO:0000256" key="2">
    <source>
        <dbReference type="ARBA" id="ARBA00005856"/>
    </source>
</evidence>
<keyword evidence="6" id="KW-0943">RNA-mediated gene silencing</keyword>
<dbReference type="Pfam" id="PF00035">
    <property type="entry name" value="dsrm"/>
    <property type="match status" value="2"/>
</dbReference>
<comment type="subcellular location">
    <subcellularLocation>
        <location evidence="1">Cytoplasm</location>
        <location evidence="1">Perinuclear region</location>
    </subcellularLocation>
</comment>
<dbReference type="AlphaFoldDB" id="A0A3P9LF47"/>
<dbReference type="Ensembl" id="ENSORLT00020028447.1">
    <property type="protein sequence ID" value="ENSORLP00020019349.1"/>
    <property type="gene ID" value="ENSORLG00020020348.1"/>
</dbReference>
<dbReference type="GO" id="GO:0031047">
    <property type="term" value="P:regulatory ncRNA-mediated gene silencing"/>
    <property type="evidence" value="ECO:0007669"/>
    <property type="project" value="UniProtKB-KW"/>
</dbReference>
<reference evidence="10 11" key="2">
    <citation type="submission" date="2017-04" db="EMBL/GenBank/DDBJ databases">
        <title>CpG methylation of centromeres and impact of large insertions on vertebrate speciation.</title>
        <authorList>
            <person name="Ichikawa K."/>
            <person name="Yoshimura J."/>
            <person name="Morishita S."/>
        </authorList>
    </citation>
    <scope>NUCLEOTIDE SEQUENCE</scope>
    <source>
        <strain evidence="10 11">HNI</strain>
    </source>
</reference>
<organism evidence="10 11">
    <name type="scientific">Oryzias latipes</name>
    <name type="common">Japanese rice fish</name>
    <name type="synonym">Japanese killifish</name>
    <dbReference type="NCBI Taxonomy" id="8090"/>
    <lineage>
        <taxon>Eukaryota</taxon>
        <taxon>Metazoa</taxon>
        <taxon>Chordata</taxon>
        <taxon>Craniata</taxon>
        <taxon>Vertebrata</taxon>
        <taxon>Euteleostomi</taxon>
        <taxon>Actinopterygii</taxon>
        <taxon>Neopterygii</taxon>
        <taxon>Teleostei</taxon>
        <taxon>Neoteleostei</taxon>
        <taxon>Acanthomorphata</taxon>
        <taxon>Ovalentaria</taxon>
        <taxon>Atherinomorphae</taxon>
        <taxon>Beloniformes</taxon>
        <taxon>Adrianichthyidae</taxon>
        <taxon>Oryziinae</taxon>
        <taxon>Oryzias</taxon>
    </lineage>
</organism>
<evidence type="ECO:0000256" key="6">
    <source>
        <dbReference type="ARBA" id="ARBA00023158"/>
    </source>
</evidence>
<accession>A0A3P9LF47</accession>
<dbReference type="Proteomes" id="UP000265180">
    <property type="component" value="Chromosome 21"/>
</dbReference>
<evidence type="ECO:0000256" key="1">
    <source>
        <dbReference type="ARBA" id="ARBA00004556"/>
    </source>
</evidence>
<dbReference type="InterPro" id="IPR044467">
    <property type="entry name" value="PRKRA_DSRM_3"/>
</dbReference>
<evidence type="ECO:0000313" key="10">
    <source>
        <dbReference type="Ensembl" id="ENSORLP00020019349.1"/>
    </source>
</evidence>
<dbReference type="InterPro" id="IPR014720">
    <property type="entry name" value="dsRBD_dom"/>
</dbReference>
<keyword evidence="8" id="KW-0472">Membrane</keyword>
<dbReference type="InterPro" id="IPR051247">
    <property type="entry name" value="RLC_Component"/>
</dbReference>
<reference key="1">
    <citation type="journal article" date="2007" name="Nature">
        <title>The medaka draft genome and insights into vertebrate genome evolution.</title>
        <authorList>
            <person name="Kasahara M."/>
            <person name="Naruse K."/>
            <person name="Sasaki S."/>
            <person name="Nakatani Y."/>
            <person name="Qu W."/>
            <person name="Ahsan B."/>
            <person name="Yamada T."/>
            <person name="Nagayasu Y."/>
            <person name="Doi K."/>
            <person name="Kasai Y."/>
            <person name="Jindo T."/>
            <person name="Kobayashi D."/>
            <person name="Shimada A."/>
            <person name="Toyoda A."/>
            <person name="Kuroki Y."/>
            <person name="Fujiyama A."/>
            <person name="Sasaki T."/>
            <person name="Shimizu A."/>
            <person name="Asakawa S."/>
            <person name="Shimizu N."/>
            <person name="Hashimoto S."/>
            <person name="Yang J."/>
            <person name="Lee Y."/>
            <person name="Matsushima K."/>
            <person name="Sugano S."/>
            <person name="Sakaizumi M."/>
            <person name="Narita T."/>
            <person name="Ohishi K."/>
            <person name="Haga S."/>
            <person name="Ohta F."/>
            <person name="Nomoto H."/>
            <person name="Nogata K."/>
            <person name="Morishita T."/>
            <person name="Endo T."/>
            <person name="Shin-I T."/>
            <person name="Takeda H."/>
            <person name="Morishita S."/>
            <person name="Kohara Y."/>
        </authorList>
    </citation>
    <scope>NUCLEOTIDE SEQUENCE [LARGE SCALE GENOMIC DNA]</scope>
    <source>
        <strain>Hd-rR</strain>
    </source>
</reference>
<proteinExistence type="inferred from homology"/>
<feature type="transmembrane region" description="Helical" evidence="8">
    <location>
        <begin position="12"/>
        <end position="30"/>
    </location>
</feature>
<dbReference type="FunFam" id="3.30.160.20:FF:000007">
    <property type="entry name" value="Double-stranded RNA-binding protein Staufen homolog 1"/>
    <property type="match status" value="1"/>
</dbReference>
<evidence type="ECO:0000256" key="4">
    <source>
        <dbReference type="ARBA" id="ARBA00022737"/>
    </source>
</evidence>
<reference evidence="10" key="3">
    <citation type="submission" date="2025-08" db="UniProtKB">
        <authorList>
            <consortium name="Ensembl"/>
        </authorList>
    </citation>
    <scope>IDENTIFICATION</scope>
    <source>
        <strain evidence="10">HNI</strain>
    </source>
</reference>
<protein>
    <submittedName>
        <fullName evidence="10">Protein kinase, interferon-inducible double stranded RNA dependent activator</fullName>
    </submittedName>
</protein>